<name>A0A2T5BRG5_9RHOB</name>
<organism evidence="1 2">
    <name type="scientific">Rhodovulum imhoffii</name>
    <dbReference type="NCBI Taxonomy" id="365340"/>
    <lineage>
        <taxon>Bacteria</taxon>
        <taxon>Pseudomonadati</taxon>
        <taxon>Pseudomonadota</taxon>
        <taxon>Alphaproteobacteria</taxon>
        <taxon>Rhodobacterales</taxon>
        <taxon>Paracoccaceae</taxon>
        <taxon>Rhodovulum</taxon>
    </lineage>
</organism>
<dbReference type="RefSeq" id="WP_107892480.1">
    <property type="nucleotide sequence ID" value="NZ_NHSI01000051.1"/>
</dbReference>
<dbReference type="AlphaFoldDB" id="A0A2T5BRG5"/>
<accession>A0A2T5BRG5</accession>
<comment type="caution">
    <text evidence="1">The sequence shown here is derived from an EMBL/GenBank/DDBJ whole genome shotgun (WGS) entry which is preliminary data.</text>
</comment>
<dbReference type="Proteomes" id="UP000243859">
    <property type="component" value="Unassembled WGS sequence"/>
</dbReference>
<dbReference type="EMBL" id="QAAA01000009">
    <property type="protein sequence ID" value="PTN01882.1"/>
    <property type="molecule type" value="Genomic_DNA"/>
</dbReference>
<sequence length="113" mass="12508">MTHKAACAVLESLSQELARQAERIDRLEHEILPLLACHKLSRAQLHALQDLDLLCQSLRDLSRYTSALGAQAGPDDRLNTTGCFEVLHLRDLADRLGGGEGHLRHDSGEVDLF</sequence>
<evidence type="ECO:0000313" key="2">
    <source>
        <dbReference type="Proteomes" id="UP000243859"/>
    </source>
</evidence>
<reference evidence="1 2" key="1">
    <citation type="submission" date="2018-04" db="EMBL/GenBank/DDBJ databases">
        <title>Genomic Encyclopedia of Archaeal and Bacterial Type Strains, Phase II (KMG-II): from individual species to whole genera.</title>
        <authorList>
            <person name="Goeker M."/>
        </authorList>
    </citation>
    <scope>NUCLEOTIDE SEQUENCE [LARGE SCALE GENOMIC DNA]</scope>
    <source>
        <strain evidence="1 2">DSM 18064</strain>
    </source>
</reference>
<gene>
    <name evidence="1" type="ORF">C8N32_1096</name>
</gene>
<evidence type="ECO:0000313" key="1">
    <source>
        <dbReference type="EMBL" id="PTN01882.1"/>
    </source>
</evidence>
<protein>
    <submittedName>
        <fullName evidence="1">Uncharacterized protein</fullName>
    </submittedName>
</protein>
<proteinExistence type="predicted"/>
<keyword evidence="2" id="KW-1185">Reference proteome</keyword>